<dbReference type="GO" id="GO:0003676">
    <property type="term" value="F:nucleic acid binding"/>
    <property type="evidence" value="ECO:0007669"/>
    <property type="project" value="InterPro"/>
</dbReference>
<dbReference type="Proteomes" id="UP001337655">
    <property type="component" value="Unassembled WGS sequence"/>
</dbReference>
<evidence type="ECO:0000256" key="5">
    <source>
        <dbReference type="ARBA" id="ARBA00022786"/>
    </source>
</evidence>
<dbReference type="GO" id="GO:0016567">
    <property type="term" value="P:protein ubiquitination"/>
    <property type="evidence" value="ECO:0007669"/>
    <property type="project" value="InterPro"/>
</dbReference>
<evidence type="ECO:0000256" key="7">
    <source>
        <dbReference type="PROSITE-ProRule" id="PRU00047"/>
    </source>
</evidence>
<sequence length="436" mass="49242">MAFTESSASPRTTSNHSGVCVACMGEIEGEAKLVAGSPICEDCIRTGIIPQFYDALKTELKHPVKWGTDELQPGAFYEYFDDWDSFFKTWLSKDSEYKKLRSKRLYCRECGSYIREKPYSPHTEDNLTAECKKCGTIICGACGSDGHSANNCPKKDEPEEDALAGVANAKRCPKCDTAFYLHDGCNEVTCLACKAVWCWCCMKLQPRRDHWAPGQPCPKWNQAGDEDAQWLDPDDDSEEEVEEEALSPEVEIPPEVTDFVPATLDHPLVMDFLSELAFLDLFNHEDVTSREALQAHRALLGLPGIDPERRGRTPQERQERAFGAVTTFGEHANATMDEILREEDKYLAMDRHGENLELAVNDHIAIIRSYPRVFQSRELLDVNFFLFVIAEVHLRVMPERLLVAASDRHRFRIHMMWEPEDAGEDAEAETPAGDVA</sequence>
<protein>
    <recommendedName>
        <fullName evidence="13">CCHC-type domain-containing protein</fullName>
    </recommendedName>
</protein>
<dbReference type="GO" id="GO:0008270">
    <property type="term" value="F:zinc ion binding"/>
    <property type="evidence" value="ECO:0007669"/>
    <property type="project" value="UniProtKB-KW"/>
</dbReference>
<proteinExistence type="predicted"/>
<dbReference type="EMBL" id="JAVRRT010000005">
    <property type="protein sequence ID" value="KAK5171816.1"/>
    <property type="molecule type" value="Genomic_DNA"/>
</dbReference>
<keyword evidence="3" id="KW-0677">Repeat</keyword>
<feature type="region of interest" description="Disordered" evidence="8">
    <location>
        <begin position="218"/>
        <end position="248"/>
    </location>
</feature>
<comment type="caution">
    <text evidence="11">The sequence shown here is derived from an EMBL/GenBank/DDBJ whole genome shotgun (WGS) entry which is preliminary data.</text>
</comment>
<dbReference type="AlphaFoldDB" id="A0AAV9PDU1"/>
<dbReference type="InterPro" id="IPR001878">
    <property type="entry name" value="Znf_CCHC"/>
</dbReference>
<dbReference type="SUPFAM" id="SSF57850">
    <property type="entry name" value="RING/U-box"/>
    <property type="match status" value="1"/>
</dbReference>
<evidence type="ECO:0000256" key="4">
    <source>
        <dbReference type="ARBA" id="ARBA00022771"/>
    </source>
</evidence>
<evidence type="ECO:0000313" key="11">
    <source>
        <dbReference type="EMBL" id="KAK5171816.1"/>
    </source>
</evidence>
<keyword evidence="2" id="KW-0479">Metal-binding</keyword>
<evidence type="ECO:0000256" key="8">
    <source>
        <dbReference type="SAM" id="MobiDB-lite"/>
    </source>
</evidence>
<feature type="compositionally biased region" description="Acidic residues" evidence="8">
    <location>
        <begin position="224"/>
        <end position="246"/>
    </location>
</feature>
<accession>A0AAV9PDU1</accession>
<organism evidence="11 12">
    <name type="scientific">Saxophila tyrrhenica</name>
    <dbReference type="NCBI Taxonomy" id="1690608"/>
    <lineage>
        <taxon>Eukaryota</taxon>
        <taxon>Fungi</taxon>
        <taxon>Dikarya</taxon>
        <taxon>Ascomycota</taxon>
        <taxon>Pezizomycotina</taxon>
        <taxon>Dothideomycetes</taxon>
        <taxon>Dothideomycetidae</taxon>
        <taxon>Mycosphaerellales</taxon>
        <taxon>Extremaceae</taxon>
        <taxon>Saxophila</taxon>
    </lineage>
</organism>
<keyword evidence="6" id="KW-0862">Zinc</keyword>
<dbReference type="CDD" id="cd20336">
    <property type="entry name" value="Rcat_RBR"/>
    <property type="match status" value="1"/>
</dbReference>
<dbReference type="PROSITE" id="PS51873">
    <property type="entry name" value="TRIAD"/>
    <property type="match status" value="1"/>
</dbReference>
<dbReference type="GO" id="GO:0004842">
    <property type="term" value="F:ubiquitin-protein transferase activity"/>
    <property type="evidence" value="ECO:0007669"/>
    <property type="project" value="InterPro"/>
</dbReference>
<evidence type="ECO:0008006" key="13">
    <source>
        <dbReference type="Google" id="ProtNLM"/>
    </source>
</evidence>
<reference evidence="11 12" key="1">
    <citation type="submission" date="2023-08" db="EMBL/GenBank/DDBJ databases">
        <title>Black Yeasts Isolated from many extreme environments.</title>
        <authorList>
            <person name="Coleine C."/>
            <person name="Stajich J.E."/>
            <person name="Selbmann L."/>
        </authorList>
    </citation>
    <scope>NUCLEOTIDE SEQUENCE [LARGE SCALE GENOMIC DNA]</scope>
    <source>
        <strain evidence="11 12">CCFEE 5935</strain>
    </source>
</reference>
<dbReference type="RefSeq" id="XP_064660660.1">
    <property type="nucleotide sequence ID" value="XM_064800709.1"/>
</dbReference>
<dbReference type="PROSITE" id="PS50158">
    <property type="entry name" value="ZF_CCHC"/>
    <property type="match status" value="1"/>
</dbReference>
<evidence type="ECO:0000313" key="12">
    <source>
        <dbReference type="Proteomes" id="UP001337655"/>
    </source>
</evidence>
<feature type="domain" description="RING-type" evidence="10">
    <location>
        <begin position="16"/>
        <end position="221"/>
    </location>
</feature>
<gene>
    <name evidence="11" type="ORF">LTR77_003452</name>
</gene>
<keyword evidence="1" id="KW-0808">Transferase</keyword>
<keyword evidence="12" id="KW-1185">Reference proteome</keyword>
<dbReference type="Pfam" id="PF22191">
    <property type="entry name" value="IBR_1"/>
    <property type="match status" value="1"/>
</dbReference>
<feature type="domain" description="CCHC-type" evidence="9">
    <location>
        <begin position="139"/>
        <end position="154"/>
    </location>
</feature>
<keyword evidence="5" id="KW-0833">Ubl conjugation pathway</keyword>
<evidence type="ECO:0000256" key="1">
    <source>
        <dbReference type="ARBA" id="ARBA00022679"/>
    </source>
</evidence>
<evidence type="ECO:0000256" key="3">
    <source>
        <dbReference type="ARBA" id="ARBA00022737"/>
    </source>
</evidence>
<dbReference type="Gene3D" id="1.20.120.1750">
    <property type="match status" value="1"/>
</dbReference>
<name>A0AAV9PDU1_9PEZI</name>
<keyword evidence="4 7" id="KW-0863">Zinc-finger</keyword>
<dbReference type="InterPro" id="IPR044066">
    <property type="entry name" value="TRIAD_supradom"/>
</dbReference>
<dbReference type="GeneID" id="89924799"/>
<dbReference type="PANTHER" id="PTHR11685">
    <property type="entry name" value="RBR FAMILY RING FINGER AND IBR DOMAIN-CONTAINING"/>
    <property type="match status" value="1"/>
</dbReference>
<evidence type="ECO:0000256" key="2">
    <source>
        <dbReference type="ARBA" id="ARBA00022723"/>
    </source>
</evidence>
<dbReference type="InterPro" id="IPR031127">
    <property type="entry name" value="E3_UB_ligase_RBR"/>
</dbReference>
<evidence type="ECO:0000259" key="9">
    <source>
        <dbReference type="PROSITE" id="PS50158"/>
    </source>
</evidence>
<evidence type="ECO:0000256" key="6">
    <source>
        <dbReference type="ARBA" id="ARBA00022833"/>
    </source>
</evidence>
<evidence type="ECO:0000259" key="10">
    <source>
        <dbReference type="PROSITE" id="PS51873"/>
    </source>
</evidence>